<dbReference type="GO" id="GO:0005576">
    <property type="term" value="C:extracellular region"/>
    <property type="evidence" value="ECO:0007669"/>
    <property type="project" value="UniProtKB-SubCell"/>
</dbReference>
<evidence type="ECO:0000256" key="2">
    <source>
        <dbReference type="ARBA" id="ARBA00005516"/>
    </source>
</evidence>
<evidence type="ECO:0000256" key="4">
    <source>
        <dbReference type="ARBA" id="ARBA00022815"/>
    </source>
</evidence>
<proteinExistence type="evidence at transcript level"/>
<keyword evidence="4" id="KW-0027">Amidation</keyword>
<accession>A0A0M5KAQ4</accession>
<feature type="region of interest" description="Disordered" evidence="5">
    <location>
        <begin position="86"/>
        <end position="169"/>
    </location>
</feature>
<keyword evidence="6" id="KW-0732">Signal</keyword>
<feature type="non-terminal residue" evidence="7">
    <location>
        <position position="169"/>
    </location>
</feature>
<feature type="compositionally biased region" description="Basic and acidic residues" evidence="5">
    <location>
        <begin position="160"/>
        <end position="169"/>
    </location>
</feature>
<dbReference type="AlphaFoldDB" id="A0A0M5KAQ4"/>
<feature type="signal peptide" evidence="6">
    <location>
        <begin position="1"/>
        <end position="31"/>
    </location>
</feature>
<dbReference type="EMBL" id="KT202339">
    <property type="protein sequence ID" value="ALD51297.1"/>
    <property type="molecule type" value="mRNA"/>
</dbReference>
<evidence type="ECO:0000256" key="6">
    <source>
        <dbReference type="SAM" id="SignalP"/>
    </source>
</evidence>
<gene>
    <name evidence="7" type="primary">QRFP</name>
</gene>
<evidence type="ECO:0000256" key="1">
    <source>
        <dbReference type="ARBA" id="ARBA00004613"/>
    </source>
</evidence>
<comment type="similarity">
    <text evidence="2">Belongs to the RFamide neuropeptide family.</text>
</comment>
<feature type="compositionally biased region" description="Basic and acidic residues" evidence="5">
    <location>
        <begin position="95"/>
        <end position="105"/>
    </location>
</feature>
<reference evidence="7" key="1">
    <citation type="journal article" date="2015" name="Mol. Biol. Evol.">
        <title>Prevertebrate Local Gene Duplication Facilitated Expansion of the Neuropeptide GPCR Superfamily.</title>
        <authorList>
            <person name="Yun S."/>
            <person name="Furlong M."/>
            <person name="Sim M."/>
            <person name="Cho M."/>
            <person name="Park S."/>
            <person name="Cho E.B."/>
            <person name="Reyes-Alcaraz A."/>
            <person name="Hwang J.I."/>
            <person name="Kim J."/>
            <person name="Seong J.Y."/>
        </authorList>
    </citation>
    <scope>NUCLEOTIDE SEQUENCE</scope>
</reference>
<organism evidence="7">
    <name type="scientific">Tetraodon nigroviridis</name>
    <name type="common">Spotted green pufferfish</name>
    <name type="synonym">Chelonodon nigroviridis</name>
    <dbReference type="NCBI Taxonomy" id="99883"/>
    <lineage>
        <taxon>Eukaryota</taxon>
        <taxon>Metazoa</taxon>
        <taxon>Chordata</taxon>
        <taxon>Craniata</taxon>
        <taxon>Vertebrata</taxon>
        <taxon>Euteleostomi</taxon>
        <taxon>Actinopterygii</taxon>
        <taxon>Neopterygii</taxon>
        <taxon>Teleostei</taxon>
        <taxon>Neoteleostei</taxon>
        <taxon>Acanthomorphata</taxon>
        <taxon>Eupercaria</taxon>
        <taxon>Tetraodontiformes</taxon>
        <taxon>Tetradontoidea</taxon>
        <taxon>Tetraodontidae</taxon>
        <taxon>Tetraodon</taxon>
    </lineage>
</organism>
<keyword evidence="3" id="KW-0964">Secreted</keyword>
<sequence length="169" mass="19327">MLRQLFSSSFQMSFSSHLLFFTLLCPIPRSAMPPPSSPSEDLEELPSSRSHVQDAHWLLRGDPGPEGGQQELLLRAQREVLASPLSRWHLRRRRQGDGGGRKKEPLSSMAGGLQAVSREKGGFGFRFGRRRRTERRRRKPRRSPVRRSRPEEEQLLFPAHPERLGVRGA</sequence>
<dbReference type="Pfam" id="PF11109">
    <property type="entry name" value="RFamide_26RFa"/>
    <property type="match status" value="1"/>
</dbReference>
<evidence type="ECO:0000313" key="7">
    <source>
        <dbReference type="EMBL" id="ALD51297.1"/>
    </source>
</evidence>
<name>A0A0M5KAQ4_TETNG</name>
<protein>
    <submittedName>
        <fullName evidence="7">Pyroglutamylated RFamide peptide</fullName>
    </submittedName>
</protein>
<dbReference type="InterPro" id="IPR024565">
    <property type="entry name" value="P518"/>
</dbReference>
<dbReference type="GO" id="GO:0031854">
    <property type="term" value="F:orexigenic neuropeptide QRFP receptor binding"/>
    <property type="evidence" value="ECO:0007669"/>
    <property type="project" value="InterPro"/>
</dbReference>
<feature type="chain" id="PRO_5005804510" evidence="6">
    <location>
        <begin position="32"/>
        <end position="169"/>
    </location>
</feature>
<feature type="compositionally biased region" description="Basic residues" evidence="5">
    <location>
        <begin position="127"/>
        <end position="147"/>
    </location>
</feature>
<feature type="non-terminal residue" evidence="7">
    <location>
        <position position="1"/>
    </location>
</feature>
<comment type="subcellular location">
    <subcellularLocation>
        <location evidence="1">Secreted</location>
    </subcellularLocation>
</comment>
<evidence type="ECO:0000256" key="5">
    <source>
        <dbReference type="SAM" id="MobiDB-lite"/>
    </source>
</evidence>
<evidence type="ECO:0000256" key="3">
    <source>
        <dbReference type="ARBA" id="ARBA00022525"/>
    </source>
</evidence>